<dbReference type="PANTHER" id="PTHR24089">
    <property type="entry name" value="SOLUTE CARRIER FAMILY 25"/>
    <property type="match status" value="1"/>
</dbReference>
<sequence length="124" mass="13512">MSLAPFIAINFATFDYLKQTFLPEGNVKGSNSLLVLGLGATAGLVAQSVCYPLDTIRRVMQIPGAKYVGIVDCFTKIIQKDGLIGMYRGMIPNAVKIVPNNGIRFWVYTHLTTYLNLPKKGGGD</sequence>
<dbReference type="PROSITE" id="PS50920">
    <property type="entry name" value="SOLCAR"/>
    <property type="match status" value="1"/>
</dbReference>
<dbReference type="InterPro" id="IPR023395">
    <property type="entry name" value="MCP_dom_sf"/>
</dbReference>
<keyword evidence="4 5" id="KW-0472">Membrane</keyword>
<keyword evidence="3" id="KW-0677">Repeat</keyword>
<comment type="subcellular location">
    <subcellularLocation>
        <location evidence="1">Membrane</location>
        <topology evidence="1">Multi-pass membrane protein</topology>
    </subcellularLocation>
</comment>
<name>X6NFT3_RETFI</name>
<comment type="similarity">
    <text evidence="6">Belongs to the mitochondrial carrier (TC 2.A.29) family.</text>
</comment>
<protein>
    <submittedName>
        <fullName evidence="7">Uncharacterized protein</fullName>
    </submittedName>
</protein>
<dbReference type="OrthoDB" id="270584at2759"/>
<evidence type="ECO:0000256" key="5">
    <source>
        <dbReference type="PROSITE-ProRule" id="PRU00282"/>
    </source>
</evidence>
<dbReference type="EMBL" id="ASPP01008937">
    <property type="protein sequence ID" value="ETO24826.1"/>
    <property type="molecule type" value="Genomic_DNA"/>
</dbReference>
<accession>X6NFT3</accession>
<evidence type="ECO:0000256" key="1">
    <source>
        <dbReference type="ARBA" id="ARBA00004141"/>
    </source>
</evidence>
<evidence type="ECO:0000313" key="8">
    <source>
        <dbReference type="Proteomes" id="UP000023152"/>
    </source>
</evidence>
<evidence type="ECO:0000256" key="6">
    <source>
        <dbReference type="RuleBase" id="RU000488"/>
    </source>
</evidence>
<organism evidence="7 8">
    <name type="scientific">Reticulomyxa filosa</name>
    <dbReference type="NCBI Taxonomy" id="46433"/>
    <lineage>
        <taxon>Eukaryota</taxon>
        <taxon>Sar</taxon>
        <taxon>Rhizaria</taxon>
        <taxon>Retaria</taxon>
        <taxon>Foraminifera</taxon>
        <taxon>Monothalamids</taxon>
        <taxon>Reticulomyxidae</taxon>
        <taxon>Reticulomyxa</taxon>
    </lineage>
</organism>
<dbReference type="Gene3D" id="1.50.40.10">
    <property type="entry name" value="Mitochondrial carrier domain"/>
    <property type="match status" value="1"/>
</dbReference>
<evidence type="ECO:0000256" key="3">
    <source>
        <dbReference type="ARBA" id="ARBA00022737"/>
    </source>
</evidence>
<dbReference type="AlphaFoldDB" id="X6NFT3"/>
<keyword evidence="2 5" id="KW-0812">Transmembrane</keyword>
<dbReference type="Pfam" id="PF00153">
    <property type="entry name" value="Mito_carr"/>
    <property type="match status" value="1"/>
</dbReference>
<dbReference type="SUPFAM" id="SSF103506">
    <property type="entry name" value="Mitochondrial carrier"/>
    <property type="match status" value="1"/>
</dbReference>
<comment type="caution">
    <text evidence="7">The sequence shown here is derived from an EMBL/GenBank/DDBJ whole genome shotgun (WGS) entry which is preliminary data.</text>
</comment>
<evidence type="ECO:0000256" key="2">
    <source>
        <dbReference type="ARBA" id="ARBA00022692"/>
    </source>
</evidence>
<keyword evidence="8" id="KW-1185">Reference proteome</keyword>
<feature type="repeat" description="Solcar" evidence="5">
    <location>
        <begin position="30"/>
        <end position="114"/>
    </location>
</feature>
<reference evidence="7 8" key="1">
    <citation type="journal article" date="2013" name="Curr. Biol.">
        <title>The Genome of the Foraminiferan Reticulomyxa filosa.</title>
        <authorList>
            <person name="Glockner G."/>
            <person name="Hulsmann N."/>
            <person name="Schleicher M."/>
            <person name="Noegel A.A."/>
            <person name="Eichinger L."/>
            <person name="Gallinger C."/>
            <person name="Pawlowski J."/>
            <person name="Sierra R."/>
            <person name="Euteneuer U."/>
            <person name="Pillet L."/>
            <person name="Moustafa A."/>
            <person name="Platzer M."/>
            <person name="Groth M."/>
            <person name="Szafranski K."/>
            <person name="Schliwa M."/>
        </authorList>
    </citation>
    <scope>NUCLEOTIDE SEQUENCE [LARGE SCALE GENOMIC DNA]</scope>
</reference>
<gene>
    <name evidence="7" type="ORF">RFI_12332</name>
</gene>
<keyword evidence="6" id="KW-0813">Transport</keyword>
<proteinExistence type="inferred from homology"/>
<evidence type="ECO:0000256" key="4">
    <source>
        <dbReference type="ARBA" id="ARBA00023136"/>
    </source>
</evidence>
<dbReference type="Proteomes" id="UP000023152">
    <property type="component" value="Unassembled WGS sequence"/>
</dbReference>
<dbReference type="InterPro" id="IPR018108">
    <property type="entry name" value="MCP_transmembrane"/>
</dbReference>
<dbReference type="GO" id="GO:0016020">
    <property type="term" value="C:membrane"/>
    <property type="evidence" value="ECO:0007669"/>
    <property type="project" value="UniProtKB-SubCell"/>
</dbReference>
<evidence type="ECO:0000313" key="7">
    <source>
        <dbReference type="EMBL" id="ETO24826.1"/>
    </source>
</evidence>